<keyword evidence="1" id="KW-0812">Transmembrane</keyword>
<evidence type="ECO:0000313" key="3">
    <source>
        <dbReference type="EMBL" id="WZK90716.1"/>
    </source>
</evidence>
<dbReference type="EMBL" id="CP123584">
    <property type="protein sequence ID" value="WZK90716.1"/>
    <property type="molecule type" value="Genomic_DNA"/>
</dbReference>
<sequence length="323" mass="33823">MTQAPPPKSAPAPIVSQADPAALASTRAADAVAQSQDTAGSGQKAIFLMVGAILCFTLMDSGVKALAPRTGVVPALWARYAGQMALVLVLLLPRLRQVSRTAFPGLQALRSLFLLLATGFFFLGLSLIPISDAAALMSVNPVLITLGAALFLGERLGPRRVAGIAVAMVGALIVIRPGSGVFSLAALAPLAAAVSYSGYALLTRKVGPREDPWTSMLYTALFGTIVLSCVVPFFWVSPDGTSLLLMGVIALCGTVGQLCLIRAFSQGEAAMLAPFAYCGLIFATLWGVLFFAEIPDIWTICGALVIAGSGLYVWHRETNRRKA</sequence>
<dbReference type="PANTHER" id="PTHR22911">
    <property type="entry name" value="ACYL-MALONYL CONDENSING ENZYME-RELATED"/>
    <property type="match status" value="1"/>
</dbReference>
<feature type="transmembrane region" description="Helical" evidence="1">
    <location>
        <begin position="134"/>
        <end position="153"/>
    </location>
</feature>
<dbReference type="InterPro" id="IPR037185">
    <property type="entry name" value="EmrE-like"/>
</dbReference>
<gene>
    <name evidence="3" type="ORF">QEZ52_09260</name>
</gene>
<dbReference type="SUPFAM" id="SSF103481">
    <property type="entry name" value="Multidrug resistance efflux transporter EmrE"/>
    <property type="match status" value="2"/>
</dbReference>
<dbReference type="InterPro" id="IPR000620">
    <property type="entry name" value="EamA_dom"/>
</dbReference>
<feature type="transmembrane region" description="Helical" evidence="1">
    <location>
        <begin position="184"/>
        <end position="203"/>
    </location>
</feature>
<feature type="transmembrane region" description="Helical" evidence="1">
    <location>
        <begin position="160"/>
        <end position="178"/>
    </location>
</feature>
<reference evidence="3 4" key="1">
    <citation type="submission" date="2023-04" db="EMBL/GenBank/DDBJ databases">
        <title>Complete genome sequence of Alisedimentitalea scapharcae.</title>
        <authorList>
            <person name="Rong J.-C."/>
            <person name="Yi M.-L."/>
            <person name="Zhao Q."/>
        </authorList>
    </citation>
    <scope>NUCLEOTIDE SEQUENCE [LARGE SCALE GENOMIC DNA]</scope>
    <source>
        <strain evidence="3 4">KCTC 42119</strain>
    </source>
</reference>
<feature type="transmembrane region" description="Helical" evidence="1">
    <location>
        <begin position="242"/>
        <end position="264"/>
    </location>
</feature>
<feature type="transmembrane region" description="Helical" evidence="1">
    <location>
        <begin position="215"/>
        <end position="236"/>
    </location>
</feature>
<feature type="transmembrane region" description="Helical" evidence="1">
    <location>
        <begin position="271"/>
        <end position="291"/>
    </location>
</feature>
<dbReference type="Proteomes" id="UP001623232">
    <property type="component" value="Chromosome"/>
</dbReference>
<dbReference type="PANTHER" id="PTHR22911:SF103">
    <property type="entry name" value="BLR2811 PROTEIN"/>
    <property type="match status" value="1"/>
</dbReference>
<feature type="transmembrane region" description="Helical" evidence="1">
    <location>
        <begin position="45"/>
        <end position="63"/>
    </location>
</feature>
<feature type="transmembrane region" description="Helical" evidence="1">
    <location>
        <begin position="75"/>
        <end position="95"/>
    </location>
</feature>
<feature type="domain" description="EamA" evidence="2">
    <location>
        <begin position="44"/>
        <end position="175"/>
    </location>
</feature>
<keyword evidence="1" id="KW-1133">Transmembrane helix</keyword>
<dbReference type="RefSeq" id="WP_406649725.1">
    <property type="nucleotide sequence ID" value="NZ_CP123584.1"/>
</dbReference>
<feature type="transmembrane region" description="Helical" evidence="1">
    <location>
        <begin position="107"/>
        <end position="128"/>
    </location>
</feature>
<evidence type="ECO:0000313" key="4">
    <source>
        <dbReference type="Proteomes" id="UP001623232"/>
    </source>
</evidence>
<organism evidence="3 4">
    <name type="scientific">Aliisedimentitalea scapharcae</name>
    <dbReference type="NCBI Taxonomy" id="1524259"/>
    <lineage>
        <taxon>Bacteria</taxon>
        <taxon>Pseudomonadati</taxon>
        <taxon>Pseudomonadota</taxon>
        <taxon>Alphaproteobacteria</taxon>
        <taxon>Rhodobacterales</taxon>
        <taxon>Roseobacteraceae</taxon>
        <taxon>Aliisedimentitalea</taxon>
    </lineage>
</organism>
<dbReference type="Pfam" id="PF00892">
    <property type="entry name" value="EamA"/>
    <property type="match status" value="2"/>
</dbReference>
<evidence type="ECO:0000256" key="1">
    <source>
        <dbReference type="SAM" id="Phobius"/>
    </source>
</evidence>
<proteinExistence type="predicted"/>
<keyword evidence="4" id="KW-1185">Reference proteome</keyword>
<name>A0ABZ2XX83_9RHOB</name>
<accession>A0ABZ2XX83</accession>
<feature type="transmembrane region" description="Helical" evidence="1">
    <location>
        <begin position="297"/>
        <end position="314"/>
    </location>
</feature>
<protein>
    <submittedName>
        <fullName evidence="3">DMT family transporter</fullName>
    </submittedName>
</protein>
<evidence type="ECO:0000259" key="2">
    <source>
        <dbReference type="Pfam" id="PF00892"/>
    </source>
</evidence>
<keyword evidence="1" id="KW-0472">Membrane</keyword>
<feature type="domain" description="EamA" evidence="2">
    <location>
        <begin position="186"/>
        <end position="308"/>
    </location>
</feature>
<dbReference type="Gene3D" id="1.10.3730.20">
    <property type="match status" value="1"/>
</dbReference>